<protein>
    <submittedName>
        <fullName evidence="2">Uncharacterized protein</fullName>
    </submittedName>
</protein>
<gene>
    <name evidence="2" type="ORF">A2988_03560</name>
</gene>
<name>A0A1F5BVC0_9BACT</name>
<comment type="caution">
    <text evidence="2">The sequence shown here is derived from an EMBL/GenBank/DDBJ whole genome shotgun (WGS) entry which is preliminary data.</text>
</comment>
<dbReference type="STRING" id="1797298.A2988_03560"/>
<feature type="transmembrane region" description="Helical" evidence="1">
    <location>
        <begin position="31"/>
        <end position="55"/>
    </location>
</feature>
<proteinExistence type="predicted"/>
<dbReference type="AlphaFoldDB" id="A0A1F5BVC0"/>
<keyword evidence="1" id="KW-0812">Transmembrane</keyword>
<organism evidence="2 3">
    <name type="scientific">Candidatus Azambacteria bacterium RIFCSPLOWO2_01_FULL_46_25</name>
    <dbReference type="NCBI Taxonomy" id="1797298"/>
    <lineage>
        <taxon>Bacteria</taxon>
        <taxon>Candidatus Azamiibacteriota</taxon>
    </lineage>
</organism>
<sequence length="170" mass="18013">MKPETYHQKPQAKKKRPLFHASCFTFHEKGIVVYLALSTLSVVLATALFVAGIFVKEFKISRDVVNSLNAVYVADSIMEQALYNIRVPPLPTATIAGTTVCDSLAVPAALAVAGCFYSVTTNPAVAVDMTVPLCSSANANVGAATDCTQIIAKGAYGNTNRAIEIVFGNL</sequence>
<keyword evidence="1" id="KW-0472">Membrane</keyword>
<dbReference type="EMBL" id="MEYS01000001">
    <property type="protein sequence ID" value="OGD34560.1"/>
    <property type="molecule type" value="Genomic_DNA"/>
</dbReference>
<dbReference type="Proteomes" id="UP000176650">
    <property type="component" value="Unassembled WGS sequence"/>
</dbReference>
<accession>A0A1F5BVC0</accession>
<reference evidence="2 3" key="1">
    <citation type="journal article" date="2016" name="Nat. Commun.">
        <title>Thousands of microbial genomes shed light on interconnected biogeochemical processes in an aquifer system.</title>
        <authorList>
            <person name="Anantharaman K."/>
            <person name="Brown C.T."/>
            <person name="Hug L.A."/>
            <person name="Sharon I."/>
            <person name="Castelle C.J."/>
            <person name="Probst A.J."/>
            <person name="Thomas B.C."/>
            <person name="Singh A."/>
            <person name="Wilkins M.J."/>
            <person name="Karaoz U."/>
            <person name="Brodie E.L."/>
            <person name="Williams K.H."/>
            <person name="Hubbard S.S."/>
            <person name="Banfield J.F."/>
        </authorList>
    </citation>
    <scope>NUCLEOTIDE SEQUENCE [LARGE SCALE GENOMIC DNA]</scope>
</reference>
<keyword evidence="1" id="KW-1133">Transmembrane helix</keyword>
<evidence type="ECO:0000313" key="3">
    <source>
        <dbReference type="Proteomes" id="UP000176650"/>
    </source>
</evidence>
<evidence type="ECO:0000256" key="1">
    <source>
        <dbReference type="SAM" id="Phobius"/>
    </source>
</evidence>
<evidence type="ECO:0000313" key="2">
    <source>
        <dbReference type="EMBL" id="OGD34560.1"/>
    </source>
</evidence>